<dbReference type="EC" id="2.1.1.-" evidence="2"/>
<accession>A0ABW5IM91</accession>
<dbReference type="InterPro" id="IPR013216">
    <property type="entry name" value="Methyltransf_11"/>
</dbReference>
<dbReference type="InterPro" id="IPR029063">
    <property type="entry name" value="SAM-dependent_MTases_sf"/>
</dbReference>
<dbReference type="Gene3D" id="3.40.50.150">
    <property type="entry name" value="Vaccinia Virus protein VP39"/>
    <property type="match status" value="1"/>
</dbReference>
<dbReference type="EMBL" id="JBHULU010000012">
    <property type="protein sequence ID" value="MFD2514113.1"/>
    <property type="molecule type" value="Genomic_DNA"/>
</dbReference>
<reference evidence="3" key="1">
    <citation type="journal article" date="2019" name="Int. J. Syst. Evol. Microbiol.">
        <title>The Global Catalogue of Microorganisms (GCM) 10K type strain sequencing project: providing services to taxonomists for standard genome sequencing and annotation.</title>
        <authorList>
            <consortium name="The Broad Institute Genomics Platform"/>
            <consortium name="The Broad Institute Genome Sequencing Center for Infectious Disease"/>
            <person name="Wu L."/>
            <person name="Ma J."/>
        </authorList>
    </citation>
    <scope>NUCLEOTIDE SEQUENCE [LARGE SCALE GENOMIC DNA]</scope>
    <source>
        <strain evidence="3">KCTC 42498</strain>
    </source>
</reference>
<proteinExistence type="predicted"/>
<dbReference type="GO" id="GO:0008168">
    <property type="term" value="F:methyltransferase activity"/>
    <property type="evidence" value="ECO:0007669"/>
    <property type="project" value="UniProtKB-KW"/>
</dbReference>
<comment type="caution">
    <text evidence="2">The sequence shown here is derived from an EMBL/GenBank/DDBJ whole genome shotgun (WGS) entry which is preliminary data.</text>
</comment>
<evidence type="ECO:0000313" key="2">
    <source>
        <dbReference type="EMBL" id="MFD2514113.1"/>
    </source>
</evidence>
<dbReference type="Proteomes" id="UP001597544">
    <property type="component" value="Unassembled WGS sequence"/>
</dbReference>
<dbReference type="PANTHER" id="PTHR45180:SF1">
    <property type="entry name" value="OS01G0307686 PROTEIN"/>
    <property type="match status" value="1"/>
</dbReference>
<dbReference type="PANTHER" id="PTHR45180">
    <property type="entry name" value="OS01G0307686 PROTEIN"/>
    <property type="match status" value="1"/>
</dbReference>
<dbReference type="CDD" id="cd02440">
    <property type="entry name" value="AdoMet_MTases"/>
    <property type="match status" value="1"/>
</dbReference>
<sequence length="244" mass="27858">MKDNFSGHAADYAKYRPTYPHELIAHLVALAPSHTLAWDCATGNGQVAGMLSEYFASVVATDISEQQLRNAPQLLNIQYLIEPAEHTSLSTSSVDLIVVAQAVHWFEFELFYKEAKRVLKPQGVLALIGYGLIRIDSSVDKVIERLYDGILSSYWDVERRYIDENYRTIPFPFTELEVPHFTMTSTWTLEQLIGYLNTWSAVKHYEKQHQENPVGLVEQELRQAWGNDPHKTVSFEIISRVGKV</sequence>
<dbReference type="RefSeq" id="WP_377506015.1">
    <property type="nucleotide sequence ID" value="NZ_JBHULU010000012.1"/>
</dbReference>
<evidence type="ECO:0000259" key="1">
    <source>
        <dbReference type="Pfam" id="PF08241"/>
    </source>
</evidence>
<keyword evidence="3" id="KW-1185">Reference proteome</keyword>
<keyword evidence="2" id="KW-0808">Transferase</keyword>
<organism evidence="2 3">
    <name type="scientific">Pontibacter locisalis</name>
    <dbReference type="NCBI Taxonomy" id="1719035"/>
    <lineage>
        <taxon>Bacteria</taxon>
        <taxon>Pseudomonadati</taxon>
        <taxon>Bacteroidota</taxon>
        <taxon>Cytophagia</taxon>
        <taxon>Cytophagales</taxon>
        <taxon>Hymenobacteraceae</taxon>
        <taxon>Pontibacter</taxon>
    </lineage>
</organism>
<dbReference type="Pfam" id="PF08241">
    <property type="entry name" value="Methyltransf_11"/>
    <property type="match status" value="1"/>
</dbReference>
<dbReference type="GO" id="GO:0032259">
    <property type="term" value="P:methylation"/>
    <property type="evidence" value="ECO:0007669"/>
    <property type="project" value="UniProtKB-KW"/>
</dbReference>
<gene>
    <name evidence="2" type="ORF">ACFSRY_09570</name>
</gene>
<feature type="domain" description="Methyltransferase type 11" evidence="1">
    <location>
        <begin position="39"/>
        <end position="126"/>
    </location>
</feature>
<name>A0ABW5IM91_9BACT</name>
<dbReference type="SUPFAM" id="SSF53335">
    <property type="entry name" value="S-adenosyl-L-methionine-dependent methyltransferases"/>
    <property type="match status" value="1"/>
</dbReference>
<evidence type="ECO:0000313" key="3">
    <source>
        <dbReference type="Proteomes" id="UP001597544"/>
    </source>
</evidence>
<keyword evidence="2" id="KW-0489">Methyltransferase</keyword>
<protein>
    <submittedName>
        <fullName evidence="2">Class I SAM-dependent methyltransferase</fullName>
        <ecNumber evidence="2">2.1.1.-</ecNumber>
    </submittedName>
</protein>